<organism evidence="1 2">
    <name type="scientific">Micromonospora ureilytica</name>
    <dbReference type="NCBI Taxonomy" id="709868"/>
    <lineage>
        <taxon>Bacteria</taxon>
        <taxon>Bacillati</taxon>
        <taxon>Actinomycetota</taxon>
        <taxon>Actinomycetes</taxon>
        <taxon>Micromonosporales</taxon>
        <taxon>Micromonosporaceae</taxon>
        <taxon>Micromonospora</taxon>
    </lineage>
</organism>
<dbReference type="OrthoDB" id="3394592at2"/>
<gene>
    <name evidence="1" type="ORF">DDE19_05500</name>
</gene>
<evidence type="ECO:0000313" key="1">
    <source>
        <dbReference type="EMBL" id="RQX19137.1"/>
    </source>
</evidence>
<dbReference type="AlphaFoldDB" id="A0A3N9YHN8"/>
<comment type="caution">
    <text evidence="1">The sequence shown here is derived from an EMBL/GenBank/DDBJ whole genome shotgun (WGS) entry which is preliminary data.</text>
</comment>
<accession>A0A3N9YHN8</accession>
<protein>
    <submittedName>
        <fullName evidence="1">Uncharacterized protein</fullName>
    </submittedName>
</protein>
<evidence type="ECO:0000313" key="2">
    <source>
        <dbReference type="Proteomes" id="UP000278981"/>
    </source>
</evidence>
<reference evidence="1 2" key="1">
    <citation type="submission" date="2018-04" db="EMBL/GenBank/DDBJ databases">
        <title>Micromonosporas from Atacama Desert.</title>
        <authorList>
            <person name="Carro L."/>
            <person name="Klenk H.-P."/>
            <person name="Goodfellow M."/>
        </authorList>
    </citation>
    <scope>NUCLEOTIDE SEQUENCE [LARGE SCALE GENOMIC DNA]</scope>
    <source>
        <strain evidence="1 2">LB19</strain>
    </source>
</reference>
<name>A0A3N9YHN8_9ACTN</name>
<dbReference type="RefSeq" id="WP_124816765.1">
    <property type="nucleotide sequence ID" value="NZ_QDGB01000169.1"/>
</dbReference>
<sequence>MVLLTTAASVQFGRPIVVRVIRELPDRRTYDGWLWLDAYELGRKGEAVARRELFVMRGGVRLEARRSTAVPHRTTVAVG</sequence>
<proteinExistence type="predicted"/>
<dbReference type="Proteomes" id="UP000278981">
    <property type="component" value="Unassembled WGS sequence"/>
</dbReference>
<dbReference type="EMBL" id="QDGB01000169">
    <property type="protein sequence ID" value="RQX19137.1"/>
    <property type="molecule type" value="Genomic_DNA"/>
</dbReference>